<dbReference type="AlphaFoldDB" id="A0A0A1TM75"/>
<keyword evidence="4" id="KW-0378">Hydrolase</keyword>
<comment type="similarity">
    <text evidence="1">Belongs to the SOS response-associated peptidase family.</text>
</comment>
<keyword evidence="7" id="KW-0456">Lyase</keyword>
<dbReference type="Proteomes" id="UP000039046">
    <property type="component" value="Unassembled WGS sequence"/>
</dbReference>
<dbReference type="PANTHER" id="PTHR13604">
    <property type="entry name" value="DC12-RELATED"/>
    <property type="match status" value="1"/>
</dbReference>
<dbReference type="GO" id="GO:0006508">
    <property type="term" value="P:proteolysis"/>
    <property type="evidence" value="ECO:0007669"/>
    <property type="project" value="UniProtKB-KW"/>
</dbReference>
<evidence type="ECO:0000313" key="9">
    <source>
        <dbReference type="EMBL" id="CEJ92200.1"/>
    </source>
</evidence>
<organism evidence="9 10">
    <name type="scientific">[Torrubiella] hemipterigena</name>
    <dbReference type="NCBI Taxonomy" id="1531966"/>
    <lineage>
        <taxon>Eukaryota</taxon>
        <taxon>Fungi</taxon>
        <taxon>Dikarya</taxon>
        <taxon>Ascomycota</taxon>
        <taxon>Pezizomycotina</taxon>
        <taxon>Sordariomycetes</taxon>
        <taxon>Hypocreomycetidae</taxon>
        <taxon>Hypocreales</taxon>
        <taxon>Clavicipitaceae</taxon>
        <taxon>Clavicipitaceae incertae sedis</taxon>
        <taxon>'Torrubiella' clade</taxon>
    </lineage>
</organism>
<dbReference type="GO" id="GO:0016829">
    <property type="term" value="F:lyase activity"/>
    <property type="evidence" value="ECO:0007669"/>
    <property type="project" value="UniProtKB-KW"/>
</dbReference>
<dbReference type="Pfam" id="PF02586">
    <property type="entry name" value="SRAP"/>
    <property type="match status" value="1"/>
</dbReference>
<dbReference type="Gene3D" id="3.90.1680.10">
    <property type="entry name" value="SOS response associated peptidase-like"/>
    <property type="match status" value="1"/>
</dbReference>
<dbReference type="PANTHER" id="PTHR13604:SF0">
    <property type="entry name" value="ABASIC SITE PROCESSING PROTEIN HMCES"/>
    <property type="match status" value="1"/>
</dbReference>
<keyword evidence="5" id="KW-0190">Covalent protein-DNA linkage</keyword>
<name>A0A0A1TM75_9HYPO</name>
<dbReference type="EMBL" id="CDHN01000004">
    <property type="protein sequence ID" value="CEJ92200.1"/>
    <property type="molecule type" value="Genomic_DNA"/>
</dbReference>
<protein>
    <recommendedName>
        <fullName evidence="11">DUF159 domain protein</fullName>
    </recommendedName>
</protein>
<dbReference type="GO" id="GO:0003697">
    <property type="term" value="F:single-stranded DNA binding"/>
    <property type="evidence" value="ECO:0007669"/>
    <property type="project" value="InterPro"/>
</dbReference>
<evidence type="ECO:0000313" key="10">
    <source>
        <dbReference type="Proteomes" id="UP000039046"/>
    </source>
</evidence>
<evidence type="ECO:0000256" key="8">
    <source>
        <dbReference type="SAM" id="MobiDB-lite"/>
    </source>
</evidence>
<dbReference type="GO" id="GO:0106300">
    <property type="term" value="P:protein-DNA covalent cross-linking repair"/>
    <property type="evidence" value="ECO:0007669"/>
    <property type="project" value="InterPro"/>
</dbReference>
<dbReference type="GO" id="GO:0008233">
    <property type="term" value="F:peptidase activity"/>
    <property type="evidence" value="ECO:0007669"/>
    <property type="project" value="UniProtKB-KW"/>
</dbReference>
<dbReference type="SUPFAM" id="SSF143081">
    <property type="entry name" value="BB1717-like"/>
    <property type="match status" value="1"/>
</dbReference>
<proteinExistence type="inferred from homology"/>
<dbReference type="HOGENOM" id="CLU_035990_0_3_1"/>
<feature type="region of interest" description="Disordered" evidence="8">
    <location>
        <begin position="58"/>
        <end position="84"/>
    </location>
</feature>
<dbReference type="OrthoDB" id="2111841at2759"/>
<keyword evidence="10" id="KW-1185">Reference proteome</keyword>
<sequence>MCGRYALALRPSDVRQMLEDDDMPVGESPGDDTGASPRSTYNFAPGYFGLVYRANDSGSQSDAKESTGSTDSLTTGPQDNTRTTSYKMQSMKWGLIPSWTKRNPNYSTMLKTINCRDDSLATPGGMWSSMKAHKRCIVLAQGFFEWLQVGPKSKVPHYVKRKDGRLMCIAGLWDSVQYEGSETKTFTYTIITTDSNKQLKFLHSRMPVILEPNSDALWTWLDPRRRIWSKELQTTLKPFSGELEVYPVHQDVGKVGNNSPAFVRPLDDARNKSNIVHFFKSKPLDNIKPDESKKRAVATETGDFDEIRKKPRLSTGTGGANFQKLGGNLTGNLAFETNCKGKITGFFDKKT</sequence>
<evidence type="ECO:0000256" key="1">
    <source>
        <dbReference type="ARBA" id="ARBA00008136"/>
    </source>
</evidence>
<evidence type="ECO:0000256" key="5">
    <source>
        <dbReference type="ARBA" id="ARBA00023124"/>
    </source>
</evidence>
<dbReference type="STRING" id="1531966.A0A0A1TM75"/>
<dbReference type="InterPro" id="IPR003738">
    <property type="entry name" value="SRAP"/>
</dbReference>
<accession>A0A0A1TM75</accession>
<reference evidence="9 10" key="1">
    <citation type="journal article" date="2015" name="Genome Announc.">
        <title>Draft Genome Sequence and Gene Annotation of the Entomopathogenic Fungus Verticillium hemipterigenum.</title>
        <authorList>
            <person name="Horn F."/>
            <person name="Habel A."/>
            <person name="Scharf D.H."/>
            <person name="Dworschak J."/>
            <person name="Brakhage A.A."/>
            <person name="Guthke R."/>
            <person name="Hertweck C."/>
            <person name="Linde J."/>
        </authorList>
    </citation>
    <scope>NUCLEOTIDE SEQUENCE [LARGE SCALE GENOMIC DNA]</scope>
</reference>
<evidence type="ECO:0000256" key="3">
    <source>
        <dbReference type="ARBA" id="ARBA00022763"/>
    </source>
</evidence>
<dbReference type="InterPro" id="IPR036590">
    <property type="entry name" value="SRAP-like"/>
</dbReference>
<evidence type="ECO:0000256" key="6">
    <source>
        <dbReference type="ARBA" id="ARBA00023125"/>
    </source>
</evidence>
<keyword evidence="2" id="KW-0645">Protease</keyword>
<evidence type="ECO:0000256" key="7">
    <source>
        <dbReference type="ARBA" id="ARBA00023239"/>
    </source>
</evidence>
<gene>
    <name evidence="9" type="ORF">VHEMI07866</name>
</gene>
<feature type="region of interest" description="Disordered" evidence="8">
    <location>
        <begin position="13"/>
        <end position="38"/>
    </location>
</feature>
<evidence type="ECO:0008006" key="11">
    <source>
        <dbReference type="Google" id="ProtNLM"/>
    </source>
</evidence>
<keyword evidence="3" id="KW-0227">DNA damage</keyword>
<evidence type="ECO:0000256" key="4">
    <source>
        <dbReference type="ARBA" id="ARBA00022801"/>
    </source>
</evidence>
<evidence type="ECO:0000256" key="2">
    <source>
        <dbReference type="ARBA" id="ARBA00022670"/>
    </source>
</evidence>
<keyword evidence="6" id="KW-0238">DNA-binding</keyword>